<dbReference type="EMBL" id="BMAO01004463">
    <property type="protein sequence ID" value="GFQ94838.1"/>
    <property type="molecule type" value="Genomic_DNA"/>
</dbReference>
<evidence type="ECO:0000313" key="3">
    <source>
        <dbReference type="EMBL" id="GFQ94838.1"/>
    </source>
</evidence>
<evidence type="ECO:0000313" key="7">
    <source>
        <dbReference type="Proteomes" id="UP000887116"/>
    </source>
</evidence>
<sequence length="163" mass="19549">MIPIWHEKNEPYYTIYIHQCIFPTFFEKYVLNLNIGTRIEIVGDTVEEGYVFPEFKRTNAGFLYNEESDYRVRNEFISKYVSKETGWIMTADDWRDMIYHGFIFSFPSLVIRTTKATIHIQINDEERRMYPLRFSTIAYLEMKPVRRAQSEGKRVFTSLNDIV</sequence>
<dbReference type="EMBL" id="BMAO01021272">
    <property type="protein sequence ID" value="GFQ73206.1"/>
    <property type="molecule type" value="Genomic_DNA"/>
</dbReference>
<comment type="caution">
    <text evidence="3">The sequence shown here is derived from an EMBL/GenBank/DDBJ whole genome shotgun (WGS) entry which is preliminary data.</text>
</comment>
<evidence type="ECO:0000313" key="4">
    <source>
        <dbReference type="EMBL" id="GFR01706.1"/>
    </source>
</evidence>
<keyword evidence="7" id="KW-1185">Reference proteome</keyword>
<dbReference type="OrthoDB" id="6448282at2759"/>
<accession>A0A8X6G3J9</accession>
<dbReference type="EMBL" id="BMAO01029139">
    <property type="protein sequence ID" value="GFR29634.1"/>
    <property type="molecule type" value="Genomic_DNA"/>
</dbReference>
<proteinExistence type="predicted"/>
<dbReference type="EMBL" id="BMAO01015433">
    <property type="protein sequence ID" value="GFR01706.1"/>
    <property type="molecule type" value="Genomic_DNA"/>
</dbReference>
<dbReference type="Proteomes" id="UP000887116">
    <property type="component" value="Unassembled WGS sequence"/>
</dbReference>
<evidence type="ECO:0000313" key="2">
    <source>
        <dbReference type="EMBL" id="GFQ76116.1"/>
    </source>
</evidence>
<evidence type="ECO:0000313" key="1">
    <source>
        <dbReference type="EMBL" id="GFQ73206.1"/>
    </source>
</evidence>
<reference evidence="3" key="1">
    <citation type="submission" date="2020-07" db="EMBL/GenBank/DDBJ databases">
        <title>Multicomponent nature underlies the extraordinary mechanical properties of spider dragline silk.</title>
        <authorList>
            <person name="Kono N."/>
            <person name="Nakamura H."/>
            <person name="Mori M."/>
            <person name="Yoshida Y."/>
            <person name="Ohtoshi R."/>
            <person name="Malay A.D."/>
            <person name="Moran D.A.P."/>
            <person name="Tomita M."/>
            <person name="Numata K."/>
            <person name="Arakawa K."/>
        </authorList>
    </citation>
    <scope>NUCLEOTIDE SEQUENCE</scope>
</reference>
<protein>
    <submittedName>
        <fullName evidence="3">Uncharacterized protein</fullName>
    </submittedName>
</protein>
<gene>
    <name evidence="3" type="primary">NCL1_51104</name>
    <name evidence="2" type="ORF">TNCT_244051</name>
    <name evidence="1" type="ORF">TNCT_256811</name>
    <name evidence="3" type="ORF">TNCT_368871</name>
    <name evidence="4" type="ORF">TNCT_379521</name>
    <name evidence="6" type="ORF">TNCT_501651</name>
    <name evidence="5" type="ORF">TNCT_592291</name>
</gene>
<organism evidence="3 7">
    <name type="scientific">Trichonephila clavata</name>
    <name type="common">Joro spider</name>
    <name type="synonym">Nephila clavata</name>
    <dbReference type="NCBI Taxonomy" id="2740835"/>
    <lineage>
        <taxon>Eukaryota</taxon>
        <taxon>Metazoa</taxon>
        <taxon>Ecdysozoa</taxon>
        <taxon>Arthropoda</taxon>
        <taxon>Chelicerata</taxon>
        <taxon>Arachnida</taxon>
        <taxon>Araneae</taxon>
        <taxon>Araneomorphae</taxon>
        <taxon>Entelegynae</taxon>
        <taxon>Araneoidea</taxon>
        <taxon>Nephilidae</taxon>
        <taxon>Trichonephila</taxon>
    </lineage>
</organism>
<dbReference type="EMBL" id="BMAO01011757">
    <property type="protein sequence ID" value="GFQ76116.1"/>
    <property type="molecule type" value="Genomic_DNA"/>
</dbReference>
<evidence type="ECO:0000313" key="5">
    <source>
        <dbReference type="EMBL" id="GFR19029.1"/>
    </source>
</evidence>
<name>A0A8X6G3J9_TRICU</name>
<dbReference type="EMBL" id="BMAO01027700">
    <property type="protein sequence ID" value="GFR19029.1"/>
    <property type="molecule type" value="Genomic_DNA"/>
</dbReference>
<evidence type="ECO:0000313" key="6">
    <source>
        <dbReference type="EMBL" id="GFR29634.1"/>
    </source>
</evidence>
<dbReference type="AlphaFoldDB" id="A0A8X6G3J9"/>